<reference evidence="3 4" key="1">
    <citation type="journal article" date="2012" name="J. Bacteriol.">
        <title>Complete Genome Sequence of the BTEX-Degrading Bacterium Pseudoxanthomonas spadix BD-a59.</title>
        <authorList>
            <person name="Lee S.H."/>
            <person name="Jin H.M."/>
            <person name="Lee H.J."/>
            <person name="Kim J.M."/>
            <person name="Jeon C.O."/>
        </authorList>
    </citation>
    <scope>NUCLEOTIDE SEQUENCE [LARGE SCALE GENOMIC DNA]</scope>
    <source>
        <strain evidence="3 4">BD-a59</strain>
    </source>
</reference>
<keyword evidence="2" id="KW-0808">Transferase</keyword>
<evidence type="ECO:0000313" key="3">
    <source>
        <dbReference type="EMBL" id="AER56166.1"/>
    </source>
</evidence>
<organism evidence="3 4">
    <name type="scientific">Pseudoxanthomonas spadix (strain BD-a59)</name>
    <dbReference type="NCBI Taxonomy" id="1045855"/>
    <lineage>
        <taxon>Bacteria</taxon>
        <taxon>Pseudomonadati</taxon>
        <taxon>Pseudomonadota</taxon>
        <taxon>Gammaproteobacteria</taxon>
        <taxon>Lysobacterales</taxon>
        <taxon>Lysobacteraceae</taxon>
        <taxon>Pseudoxanthomonas</taxon>
    </lineage>
</organism>
<comment type="similarity">
    <text evidence="1">Belongs to the transferase hexapeptide repeat family.</text>
</comment>
<keyword evidence="4" id="KW-1185">Reference proteome</keyword>
<dbReference type="GO" id="GO:0008374">
    <property type="term" value="F:O-acyltransferase activity"/>
    <property type="evidence" value="ECO:0007669"/>
    <property type="project" value="TreeGrafter"/>
</dbReference>
<evidence type="ECO:0000256" key="2">
    <source>
        <dbReference type="ARBA" id="ARBA00022679"/>
    </source>
</evidence>
<evidence type="ECO:0000313" key="4">
    <source>
        <dbReference type="Proteomes" id="UP000005870"/>
    </source>
</evidence>
<dbReference type="eggNOG" id="COG0110">
    <property type="taxonomic scope" value="Bacteria"/>
</dbReference>
<protein>
    <submittedName>
        <fullName evidence="3">CysE/LacA/LpxA/NodL family acetyltransferase</fullName>
    </submittedName>
</protein>
<sequence>MTVLNAQDQRALEGGPSFSLRHRLLRALWGITWLLLAAWTPPPLHRWRNLVLRCFGARLHPSARVYGSARIWFPLNLTMAAHAVMGPRVNCYCQGRIDIGEKAIVSQGAHLCAGTHDIADPDFQLVTRPICIGTRAWVAAEAFVGPGVTVGEGAVLGARTVLFKDAEPWGVYVGNPAERLKTREFRSP</sequence>
<dbReference type="KEGG" id="psd:DSC_07575"/>
<proteinExistence type="inferred from homology"/>
<dbReference type="InterPro" id="IPR051159">
    <property type="entry name" value="Hexapeptide_acetyltransf"/>
</dbReference>
<dbReference type="AlphaFoldDB" id="G7UTR3"/>
<name>G7UTR3_PSEUP</name>
<dbReference type="EMBL" id="CP003093">
    <property type="protein sequence ID" value="AER56166.1"/>
    <property type="molecule type" value="Genomic_DNA"/>
</dbReference>
<evidence type="ECO:0000256" key="1">
    <source>
        <dbReference type="ARBA" id="ARBA00007274"/>
    </source>
</evidence>
<dbReference type="CDD" id="cd05825">
    <property type="entry name" value="LbH_wcaF_like"/>
    <property type="match status" value="1"/>
</dbReference>
<dbReference type="HOGENOM" id="CLU_051638_7_2_6"/>
<dbReference type="STRING" id="1045855.DSC_07575"/>
<dbReference type="SUPFAM" id="SSF51161">
    <property type="entry name" value="Trimeric LpxA-like enzymes"/>
    <property type="match status" value="1"/>
</dbReference>
<dbReference type="PANTHER" id="PTHR23416">
    <property type="entry name" value="SIALIC ACID SYNTHASE-RELATED"/>
    <property type="match status" value="1"/>
</dbReference>
<accession>G7UTR3</accession>
<dbReference type="OrthoDB" id="9815592at2"/>
<dbReference type="GO" id="GO:0005829">
    <property type="term" value="C:cytosol"/>
    <property type="evidence" value="ECO:0007669"/>
    <property type="project" value="TreeGrafter"/>
</dbReference>
<dbReference type="InterPro" id="IPR011004">
    <property type="entry name" value="Trimer_LpxA-like_sf"/>
</dbReference>
<dbReference type="Gene3D" id="2.160.10.10">
    <property type="entry name" value="Hexapeptide repeat proteins"/>
    <property type="match status" value="1"/>
</dbReference>
<dbReference type="PANTHER" id="PTHR23416:SF23">
    <property type="entry name" value="ACETYLTRANSFERASE C18B11.09C-RELATED"/>
    <property type="match status" value="1"/>
</dbReference>
<dbReference type="Proteomes" id="UP000005870">
    <property type="component" value="Chromosome"/>
</dbReference>
<dbReference type="RefSeq" id="WP_014160342.1">
    <property type="nucleotide sequence ID" value="NC_016147.2"/>
</dbReference>
<gene>
    <name evidence="3" type="ordered locus">DSC_07575</name>
</gene>